<dbReference type="GO" id="GO:0006629">
    <property type="term" value="P:lipid metabolic process"/>
    <property type="evidence" value="ECO:0007669"/>
    <property type="project" value="InterPro"/>
</dbReference>
<name>A0A8T3VEW6_9EURY</name>
<accession>A0A8T3VEW6</accession>
<organism evidence="1 2">
    <name type="scientific">Methanobrevibacter millerae</name>
    <dbReference type="NCBI Taxonomy" id="230361"/>
    <lineage>
        <taxon>Archaea</taxon>
        <taxon>Methanobacteriati</taxon>
        <taxon>Methanobacteriota</taxon>
        <taxon>Methanomada group</taxon>
        <taxon>Methanobacteria</taxon>
        <taxon>Methanobacteriales</taxon>
        <taxon>Methanobacteriaceae</taxon>
        <taxon>Methanobrevibacter</taxon>
    </lineage>
</organism>
<dbReference type="SUPFAM" id="SSF101307">
    <property type="entry name" value="YutG-like"/>
    <property type="match status" value="1"/>
</dbReference>
<protein>
    <submittedName>
        <fullName evidence="1">Phosphatidylglycerophosphatase</fullName>
    </submittedName>
</protein>
<dbReference type="AlphaFoldDB" id="A0A8T3VEW6"/>
<proteinExistence type="predicted"/>
<sequence>MDRVNVIEKDYAVFINNPNHFLAISDLTDSDGINIVENVNIIKSNKGSKVRKESINQEKRQYIAQETDSLNYFRKSYGDIVLYTFLENDVIIQDFTGNLQVANSPKGFEDAKINISHVFYIKKILSKKDLLKIYKLISKTKAKYLASKNLPIHISNILNNDDFLAVLSDVPKNEEHEFEEDDFDELNIKNAIEDSLDEAFKRFDLTFGILDYFVSKGILIGDLVEAGMELIHNADTSQELEKKLEAQIFKSLEDINVITLLMVAIRTEQDFTHNRIRELADKDESSILYADEILGLSVANQIGGTKATFNFNQYYNLKPGILYGLPPILNDVFAGFIAGCVSKVLEE</sequence>
<dbReference type="GO" id="GO:0008962">
    <property type="term" value="F:phosphatidylglycerophosphatase activity"/>
    <property type="evidence" value="ECO:0007669"/>
    <property type="project" value="InterPro"/>
</dbReference>
<evidence type="ECO:0000313" key="2">
    <source>
        <dbReference type="Proteomes" id="UP000762703"/>
    </source>
</evidence>
<dbReference type="Proteomes" id="UP000762703">
    <property type="component" value="Unassembled WGS sequence"/>
</dbReference>
<evidence type="ECO:0000313" key="1">
    <source>
        <dbReference type="EMBL" id="MBE6504746.1"/>
    </source>
</evidence>
<comment type="caution">
    <text evidence="1">The sequence shown here is derived from an EMBL/GenBank/DDBJ whole genome shotgun (WGS) entry which is preliminary data.</text>
</comment>
<dbReference type="EMBL" id="SUTE01000027">
    <property type="protein sequence ID" value="MBE6504746.1"/>
    <property type="molecule type" value="Genomic_DNA"/>
</dbReference>
<reference evidence="1" key="1">
    <citation type="submission" date="2019-04" db="EMBL/GenBank/DDBJ databases">
        <title>Evolution of Biomass-Degrading Anaerobic Consortia Revealed by Metagenomics.</title>
        <authorList>
            <person name="Peng X."/>
        </authorList>
    </citation>
    <scope>NUCLEOTIDE SEQUENCE</scope>
    <source>
        <strain evidence="1">SIG12</strain>
    </source>
</reference>
<dbReference type="RefSeq" id="WP_303736391.1">
    <property type="nucleotide sequence ID" value="NZ_SUTE01000027.1"/>
</dbReference>
<gene>
    <name evidence="1" type="ORF">E7Z73_03235</name>
</gene>
<dbReference type="Gene3D" id="1.10.3760.10">
    <property type="entry name" value="PgpA-like"/>
    <property type="match status" value="1"/>
</dbReference>
<dbReference type="InterPro" id="IPR036681">
    <property type="entry name" value="PgpA-like_sf"/>
</dbReference>